<evidence type="ECO:0000256" key="6">
    <source>
        <dbReference type="ARBA" id="ARBA00022729"/>
    </source>
</evidence>
<keyword evidence="5 19" id="KW-0812">Transmembrane</keyword>
<dbReference type="SMR" id="F6H843"/>
<dbReference type="eggNOG" id="ENOG502QWDY">
    <property type="taxonomic scope" value="Eukaryota"/>
</dbReference>
<evidence type="ECO:0000256" key="14">
    <source>
        <dbReference type="ARBA" id="ARBA00023180"/>
    </source>
</evidence>
<keyword evidence="11 19" id="KW-1133">Transmembrane helix</keyword>
<feature type="region of interest" description="Disordered" evidence="18">
    <location>
        <begin position="244"/>
        <end position="266"/>
    </location>
</feature>
<keyword evidence="10 17" id="KW-0067">ATP-binding</keyword>
<dbReference type="InterPro" id="IPR001245">
    <property type="entry name" value="Ser-Thr/Tyr_kinase_cat_dom"/>
</dbReference>
<evidence type="ECO:0000256" key="4">
    <source>
        <dbReference type="ARBA" id="ARBA00022679"/>
    </source>
</evidence>
<dbReference type="PROSITE" id="PS51473">
    <property type="entry name" value="GNK2"/>
    <property type="match status" value="2"/>
</dbReference>
<feature type="domain" description="Gnk2-homologous" evidence="22">
    <location>
        <begin position="28"/>
        <end position="126"/>
    </location>
</feature>
<dbReference type="InterPro" id="IPR000719">
    <property type="entry name" value="Prot_kinase_dom"/>
</dbReference>
<accession>F6H843</accession>
<dbReference type="GO" id="GO:0005524">
    <property type="term" value="F:ATP binding"/>
    <property type="evidence" value="ECO:0007669"/>
    <property type="project" value="UniProtKB-UniRule"/>
</dbReference>
<organism evidence="23 24">
    <name type="scientific">Vitis vinifera</name>
    <name type="common">Grape</name>
    <dbReference type="NCBI Taxonomy" id="29760"/>
    <lineage>
        <taxon>Eukaryota</taxon>
        <taxon>Viridiplantae</taxon>
        <taxon>Streptophyta</taxon>
        <taxon>Embryophyta</taxon>
        <taxon>Tracheophyta</taxon>
        <taxon>Spermatophyta</taxon>
        <taxon>Magnoliopsida</taxon>
        <taxon>eudicotyledons</taxon>
        <taxon>Gunneridae</taxon>
        <taxon>Pentapetalae</taxon>
        <taxon>rosids</taxon>
        <taxon>Vitales</taxon>
        <taxon>Vitaceae</taxon>
        <taxon>Viteae</taxon>
        <taxon>Vitis</taxon>
    </lineage>
</organism>
<dbReference type="InterPro" id="IPR002902">
    <property type="entry name" value="GNK2"/>
</dbReference>
<dbReference type="FunFam" id="3.30.200.20:FF:000142">
    <property type="entry name" value="Cysteine-rich receptor-like protein kinase 10"/>
    <property type="match status" value="1"/>
</dbReference>
<dbReference type="GO" id="GO:0007165">
    <property type="term" value="P:signal transduction"/>
    <property type="evidence" value="ECO:0000318"/>
    <property type="project" value="GO_Central"/>
</dbReference>
<dbReference type="SUPFAM" id="SSF56112">
    <property type="entry name" value="Protein kinase-like (PK-like)"/>
    <property type="match status" value="2"/>
</dbReference>
<feature type="domain" description="Protein kinase" evidence="21">
    <location>
        <begin position="332"/>
        <end position="617"/>
    </location>
</feature>
<evidence type="ECO:0000256" key="13">
    <source>
        <dbReference type="ARBA" id="ARBA00023170"/>
    </source>
</evidence>
<dbReference type="GO" id="GO:0006955">
    <property type="term" value="P:immune response"/>
    <property type="evidence" value="ECO:0000318"/>
    <property type="project" value="GO_Central"/>
</dbReference>
<keyword evidence="3" id="KW-0597">Phosphoprotein</keyword>
<dbReference type="InterPro" id="IPR017441">
    <property type="entry name" value="Protein_kinase_ATP_BS"/>
</dbReference>
<evidence type="ECO:0000256" key="3">
    <source>
        <dbReference type="ARBA" id="ARBA00022553"/>
    </source>
</evidence>
<evidence type="ECO:0000259" key="22">
    <source>
        <dbReference type="PROSITE" id="PS51473"/>
    </source>
</evidence>
<evidence type="ECO:0000256" key="8">
    <source>
        <dbReference type="ARBA" id="ARBA00022741"/>
    </source>
</evidence>
<evidence type="ECO:0008006" key="25">
    <source>
        <dbReference type="Google" id="ProtNLM"/>
    </source>
</evidence>
<dbReference type="Proteomes" id="UP000009183">
    <property type="component" value="Unassembled WGS sequence, unordered"/>
</dbReference>
<keyword evidence="9" id="KW-0418">Kinase</keyword>
<dbReference type="FunFam" id="1.10.510.10:FF:000343">
    <property type="entry name" value="Cysteine-rich receptor-like protein kinase 28"/>
    <property type="match status" value="1"/>
</dbReference>
<evidence type="ECO:0000313" key="23">
    <source>
        <dbReference type="EMBL" id="CCB48386.1"/>
    </source>
</evidence>
<feature type="chain" id="PRO_5003340700" description="Cysteine-rich receptor-like protein kinase 29" evidence="20">
    <location>
        <begin position="26"/>
        <end position="961"/>
    </location>
</feature>
<feature type="compositionally biased region" description="Pro residues" evidence="18">
    <location>
        <begin position="244"/>
        <end position="259"/>
    </location>
</feature>
<keyword evidence="13" id="KW-0675">Receptor</keyword>
<keyword evidence="2" id="KW-0723">Serine/threonine-protein kinase</keyword>
<protein>
    <recommendedName>
        <fullName evidence="25">Cysteine-rich receptor-like protein kinase 29</fullName>
    </recommendedName>
</protein>
<dbReference type="Pfam" id="PF01657">
    <property type="entry name" value="Stress-antifung"/>
    <property type="match status" value="2"/>
</dbReference>
<evidence type="ECO:0000256" key="1">
    <source>
        <dbReference type="ARBA" id="ARBA00004167"/>
    </source>
</evidence>
<comment type="subcellular location">
    <subcellularLocation>
        <location evidence="1">Membrane</location>
        <topology evidence="1">Single-pass membrane protein</topology>
    </subcellularLocation>
</comment>
<dbReference type="Gene3D" id="1.10.510.10">
    <property type="entry name" value="Transferase(Phosphotransferase) domain 1"/>
    <property type="match status" value="2"/>
</dbReference>
<keyword evidence="8 17" id="KW-0547">Nucleotide-binding</keyword>
<dbReference type="InParanoid" id="F6H843"/>
<keyword evidence="6 20" id="KW-0732">Signal</keyword>
<feature type="binding site" evidence="17">
    <location>
        <position position="360"/>
    </location>
    <ligand>
        <name>ATP</name>
        <dbReference type="ChEBI" id="CHEBI:30616"/>
    </ligand>
</feature>
<name>F6H843_VITVI</name>
<dbReference type="AlphaFoldDB" id="F6H843"/>
<evidence type="ECO:0000256" key="10">
    <source>
        <dbReference type="ARBA" id="ARBA00022840"/>
    </source>
</evidence>
<evidence type="ECO:0000256" key="5">
    <source>
        <dbReference type="ARBA" id="ARBA00022692"/>
    </source>
</evidence>
<sequence length="961" mass="107058">MAMSYLELTFFLSCLLIQLVPFTVAQYFPKEECISDRGNYTDNSTYQADLNSLLTSFSNTQVEYGFYNSSVGEVNGIGLCRGDLTPDTCRSCINNSSQDIQRLCPNYKEAVLYYDLCMLRYSDRSIFGTVETSHSYGLVNGQNFSDIDRSVEERDNLLLDLQEKAASGGPLLKYATNETSAGSETIYGLAQCTPDLEDQECSNCLAVLNSIYADSFKYKQGGNAKAPSCNFRYEIYSFYDPLPDAPAPSPTNSSPPPPNDVTTGDGKSNRTRTIIIVVIATVVSVILISCICICIFLRMRKPKDKDEPEDEILSVESLQFNLGPIRNATKNFSDSNKLGQGGFGAVYKGTLSNGQDIAVKRLSKGSGQGELEFKNEVLLVAKLQHRNLVRLLGFCLEGIERLLIYEFVPNTSLDHFLFDPIKRLQLYWERRYKIIVGIARGLLYLHEDSRLRIIHRDLKASNILLDKEMNPKIADFGMAKIFSLDQTQGDTSRIVGTYGYMAPEYAMHGNFSVKSDVFSFGVLVLEIISGQKNSCFRNGENVEDLISFAWRSWRDGSAPNVIDPSVSSGSRSEIMRCIHIGLLCVQENVADRPTMASVVLMLSSYSITLPLPSQPAFFMHSSMDTEAPLLQDSDSGATRSSDNALSGHLSNGQEIAVKRLSSGSGQGELEFKNEVILVAKLQHRNLVRLLGFCLEGIERLLIYEFVPKTSLDNFIFDPIKRAQLDWDRRYKIIGGIARGLLYLHEDSRLRIIHRDLKASNILLDTEMNPKISDFGMARLFVVDQTQGNTSRIVGTYGYMAPEYAMHGHFSVKTDVYSFGVLVLEIVSGQRNNCIHIGENVEDLLSYAWKNWREGKATNVMDPTMGIGSTSEIMRCIHIGLLCVQENEADRPTMASIVLMLNSYSLSLPLPSQPAFFMNSGMNGDLPLELEDNSSVTKSDHSQSKSAKFSANEASITDLYPR</sequence>
<dbReference type="PaxDb" id="29760-VIT_00s0262g00120.t01"/>
<evidence type="ECO:0000256" key="18">
    <source>
        <dbReference type="SAM" id="MobiDB-lite"/>
    </source>
</evidence>
<dbReference type="InterPro" id="IPR038408">
    <property type="entry name" value="GNK2_sf"/>
</dbReference>
<evidence type="ECO:0000256" key="15">
    <source>
        <dbReference type="ARBA" id="ARBA00047558"/>
    </source>
</evidence>
<dbReference type="PANTHER" id="PTHR27002:SF1073">
    <property type="entry name" value="CYSTEINE-RICH RECEPTOR-LIKE PROTEIN KINASE 29"/>
    <property type="match status" value="1"/>
</dbReference>
<dbReference type="FunFam" id="1.10.510.10:FF:000129">
    <property type="entry name" value="cysteine-rich receptor-like protein kinase 10"/>
    <property type="match status" value="1"/>
</dbReference>
<keyword evidence="4" id="KW-0808">Transferase</keyword>
<evidence type="ECO:0000256" key="16">
    <source>
        <dbReference type="ARBA" id="ARBA00047951"/>
    </source>
</evidence>
<dbReference type="EMBL" id="FN595266">
    <property type="protein sequence ID" value="CCB48386.1"/>
    <property type="molecule type" value="Genomic_DNA"/>
</dbReference>
<keyword evidence="14" id="KW-0325">Glycoprotein</keyword>
<keyword evidence="7" id="KW-0677">Repeat</keyword>
<feature type="domain" description="Protein kinase" evidence="21">
    <location>
        <begin position="627"/>
        <end position="915"/>
    </location>
</feature>
<dbReference type="FunFam" id="3.30.430.20:FF:000003">
    <property type="entry name" value="Cysteine-rich RLK (RECEPTOR-like protein kinase) 10"/>
    <property type="match status" value="1"/>
</dbReference>
<evidence type="ECO:0000259" key="21">
    <source>
        <dbReference type="PROSITE" id="PS50011"/>
    </source>
</evidence>
<feature type="signal peptide" evidence="20">
    <location>
        <begin position="1"/>
        <end position="25"/>
    </location>
</feature>
<dbReference type="STRING" id="29760.F6H843"/>
<evidence type="ECO:0000256" key="7">
    <source>
        <dbReference type="ARBA" id="ARBA00022737"/>
    </source>
</evidence>
<dbReference type="CDD" id="cd23509">
    <property type="entry name" value="Gnk2-like"/>
    <property type="match status" value="2"/>
</dbReference>
<feature type="compositionally biased region" description="Polar residues" evidence="18">
    <location>
        <begin position="943"/>
        <end position="954"/>
    </location>
</feature>
<dbReference type="GO" id="GO:0006979">
    <property type="term" value="P:response to oxidative stress"/>
    <property type="evidence" value="ECO:0007669"/>
    <property type="project" value="UniProtKB-ARBA"/>
</dbReference>
<dbReference type="PROSITE" id="PS00107">
    <property type="entry name" value="PROTEIN_KINASE_ATP"/>
    <property type="match status" value="1"/>
</dbReference>
<comment type="catalytic activity">
    <reaction evidence="15">
        <text>L-seryl-[protein] + ATP = O-phospho-L-seryl-[protein] + ADP + H(+)</text>
        <dbReference type="Rhea" id="RHEA:17989"/>
        <dbReference type="Rhea" id="RHEA-COMP:9863"/>
        <dbReference type="Rhea" id="RHEA-COMP:11604"/>
        <dbReference type="ChEBI" id="CHEBI:15378"/>
        <dbReference type="ChEBI" id="CHEBI:29999"/>
        <dbReference type="ChEBI" id="CHEBI:30616"/>
        <dbReference type="ChEBI" id="CHEBI:83421"/>
        <dbReference type="ChEBI" id="CHEBI:456216"/>
    </reaction>
</comment>
<comment type="catalytic activity">
    <reaction evidence="16">
        <text>L-threonyl-[protein] + ATP = O-phospho-L-threonyl-[protein] + ADP + H(+)</text>
        <dbReference type="Rhea" id="RHEA:46608"/>
        <dbReference type="Rhea" id="RHEA-COMP:11060"/>
        <dbReference type="Rhea" id="RHEA-COMP:11605"/>
        <dbReference type="ChEBI" id="CHEBI:15378"/>
        <dbReference type="ChEBI" id="CHEBI:30013"/>
        <dbReference type="ChEBI" id="CHEBI:30616"/>
        <dbReference type="ChEBI" id="CHEBI:61977"/>
        <dbReference type="ChEBI" id="CHEBI:456216"/>
    </reaction>
</comment>
<dbReference type="GO" id="GO:0009737">
    <property type="term" value="P:response to abscisic acid"/>
    <property type="evidence" value="ECO:0007669"/>
    <property type="project" value="UniProtKB-ARBA"/>
</dbReference>
<feature type="region of interest" description="Disordered" evidence="18">
    <location>
        <begin position="629"/>
        <end position="648"/>
    </location>
</feature>
<dbReference type="OrthoDB" id="4062651at2759"/>
<dbReference type="HOGENOM" id="CLU_000288_35_2_1"/>
<evidence type="ECO:0000256" key="9">
    <source>
        <dbReference type="ARBA" id="ARBA00022777"/>
    </source>
</evidence>
<dbReference type="Gene3D" id="3.30.430.20">
    <property type="entry name" value="Gnk2 domain, C-X8-C-X2-C motif"/>
    <property type="match status" value="2"/>
</dbReference>
<dbReference type="FunFam" id="3.30.200.20:FF:000910">
    <property type="entry name" value="Cysteine-rich receptor-like protein kinase 11"/>
    <property type="match status" value="1"/>
</dbReference>
<dbReference type="PROSITE" id="PS50011">
    <property type="entry name" value="PROTEIN_KINASE_DOM"/>
    <property type="match status" value="2"/>
</dbReference>
<evidence type="ECO:0000256" key="11">
    <source>
        <dbReference type="ARBA" id="ARBA00022989"/>
    </source>
</evidence>
<dbReference type="InterPro" id="IPR011009">
    <property type="entry name" value="Kinase-like_dom_sf"/>
</dbReference>
<evidence type="ECO:0000256" key="2">
    <source>
        <dbReference type="ARBA" id="ARBA00022527"/>
    </source>
</evidence>
<evidence type="ECO:0000256" key="19">
    <source>
        <dbReference type="SAM" id="Phobius"/>
    </source>
</evidence>
<dbReference type="GO" id="GO:0005886">
    <property type="term" value="C:plasma membrane"/>
    <property type="evidence" value="ECO:0000318"/>
    <property type="project" value="GO_Central"/>
</dbReference>
<feature type="domain" description="Gnk2-homologous" evidence="22">
    <location>
        <begin position="132"/>
        <end position="238"/>
    </location>
</feature>
<evidence type="ECO:0000256" key="20">
    <source>
        <dbReference type="SAM" id="SignalP"/>
    </source>
</evidence>
<dbReference type="GO" id="GO:0004674">
    <property type="term" value="F:protein serine/threonine kinase activity"/>
    <property type="evidence" value="ECO:0000318"/>
    <property type="project" value="GO_Central"/>
</dbReference>
<dbReference type="CDD" id="cd14066">
    <property type="entry name" value="STKc_IRAK"/>
    <property type="match status" value="1"/>
</dbReference>
<dbReference type="Pfam" id="PF07714">
    <property type="entry name" value="PK_Tyr_Ser-Thr"/>
    <property type="match status" value="2"/>
</dbReference>
<gene>
    <name evidence="23" type="ORF">VIT_00s0262g00120</name>
</gene>
<reference evidence="24" key="1">
    <citation type="journal article" date="2007" name="Nature">
        <title>The grapevine genome sequence suggests ancestral hexaploidization in major angiosperm phyla.</title>
        <authorList>
            <consortium name="The French-Italian Public Consortium for Grapevine Genome Characterization."/>
            <person name="Jaillon O."/>
            <person name="Aury J.-M."/>
            <person name="Noel B."/>
            <person name="Policriti A."/>
            <person name="Clepet C."/>
            <person name="Casagrande A."/>
            <person name="Choisne N."/>
            <person name="Aubourg S."/>
            <person name="Vitulo N."/>
            <person name="Jubin C."/>
            <person name="Vezzi A."/>
            <person name="Legeai F."/>
            <person name="Hugueney P."/>
            <person name="Dasilva C."/>
            <person name="Horner D."/>
            <person name="Mica E."/>
            <person name="Jublot D."/>
            <person name="Poulain J."/>
            <person name="Bruyere C."/>
            <person name="Billault A."/>
            <person name="Segurens B."/>
            <person name="Gouyvenoux M."/>
            <person name="Ugarte E."/>
            <person name="Cattonaro F."/>
            <person name="Anthouard V."/>
            <person name="Vico V."/>
            <person name="Del Fabbro C."/>
            <person name="Alaux M."/>
            <person name="Di Gaspero G."/>
            <person name="Dumas V."/>
            <person name="Felice N."/>
            <person name="Paillard S."/>
            <person name="Juman I."/>
            <person name="Moroldo M."/>
            <person name="Scalabrin S."/>
            <person name="Canaguier A."/>
            <person name="Le Clainche I."/>
            <person name="Malacrida G."/>
            <person name="Durand E."/>
            <person name="Pesole G."/>
            <person name="Laucou V."/>
            <person name="Chatelet P."/>
            <person name="Merdinoglu D."/>
            <person name="Delledonne M."/>
            <person name="Pezzotti M."/>
            <person name="Lecharny A."/>
            <person name="Scarpelli C."/>
            <person name="Artiguenave F."/>
            <person name="Pe M.E."/>
            <person name="Valle G."/>
            <person name="Morgante M."/>
            <person name="Caboche M."/>
            <person name="Adam-Blondon A.-F."/>
            <person name="Weissenbach J."/>
            <person name="Quetier F."/>
            <person name="Wincker P."/>
        </authorList>
    </citation>
    <scope>NUCLEOTIDE SEQUENCE [LARGE SCALE GENOMIC DNA]</scope>
    <source>
        <strain evidence="24">cv. Pinot noir / PN40024</strain>
    </source>
</reference>
<dbReference type="InterPro" id="IPR008271">
    <property type="entry name" value="Ser/Thr_kinase_AS"/>
</dbReference>
<dbReference type="SMART" id="SM00220">
    <property type="entry name" value="S_TKc"/>
    <property type="match status" value="2"/>
</dbReference>
<proteinExistence type="predicted"/>
<dbReference type="PANTHER" id="PTHR27002">
    <property type="entry name" value="RECEPTOR-LIKE SERINE/THREONINE-PROTEIN KINASE SD1-8"/>
    <property type="match status" value="1"/>
</dbReference>
<evidence type="ECO:0000256" key="12">
    <source>
        <dbReference type="ARBA" id="ARBA00023136"/>
    </source>
</evidence>
<feature type="region of interest" description="Disordered" evidence="18">
    <location>
        <begin position="927"/>
        <end position="961"/>
    </location>
</feature>
<dbReference type="Gene3D" id="3.30.200.20">
    <property type="entry name" value="Phosphorylase Kinase, domain 1"/>
    <property type="match status" value="2"/>
</dbReference>
<evidence type="ECO:0000313" key="24">
    <source>
        <dbReference type="Proteomes" id="UP000009183"/>
    </source>
</evidence>
<dbReference type="PROSITE" id="PS00108">
    <property type="entry name" value="PROTEIN_KINASE_ST"/>
    <property type="match status" value="2"/>
</dbReference>
<keyword evidence="12 19" id="KW-0472">Membrane</keyword>
<evidence type="ECO:0000256" key="17">
    <source>
        <dbReference type="PROSITE-ProRule" id="PRU10141"/>
    </source>
</evidence>
<keyword evidence="24" id="KW-1185">Reference proteome</keyword>
<feature type="compositionally biased region" description="Polar residues" evidence="18">
    <location>
        <begin position="632"/>
        <end position="648"/>
    </location>
</feature>
<feature type="transmembrane region" description="Helical" evidence="19">
    <location>
        <begin position="274"/>
        <end position="297"/>
    </location>
</feature>